<dbReference type="PROSITE" id="PS50930">
    <property type="entry name" value="HTH_LYTTR"/>
    <property type="match status" value="1"/>
</dbReference>
<dbReference type="Pfam" id="PF00072">
    <property type="entry name" value="Response_reg"/>
    <property type="match status" value="1"/>
</dbReference>
<dbReference type="PANTHER" id="PTHR48111">
    <property type="entry name" value="REGULATOR OF RPOS"/>
    <property type="match status" value="1"/>
</dbReference>
<gene>
    <name evidence="7" type="ORF">OJ995_05070</name>
</gene>
<keyword evidence="3" id="KW-0238">DNA-binding</keyword>
<dbReference type="SUPFAM" id="SSF52172">
    <property type="entry name" value="CheY-like"/>
    <property type="match status" value="1"/>
</dbReference>
<evidence type="ECO:0000259" key="5">
    <source>
        <dbReference type="PROSITE" id="PS50110"/>
    </source>
</evidence>
<evidence type="ECO:0000256" key="3">
    <source>
        <dbReference type="ARBA" id="ARBA00023125"/>
    </source>
</evidence>
<keyword evidence="1 4" id="KW-0597">Phosphoprotein</keyword>
<dbReference type="InterPro" id="IPR007492">
    <property type="entry name" value="LytTR_DNA-bd_dom"/>
</dbReference>
<comment type="caution">
    <text evidence="7">The sequence shown here is derived from an EMBL/GenBank/DDBJ whole genome shotgun (WGS) entry which is preliminary data.</text>
</comment>
<accession>A0ABT3EHM1</accession>
<dbReference type="PROSITE" id="PS50110">
    <property type="entry name" value="RESPONSE_REGULATORY"/>
    <property type="match status" value="1"/>
</dbReference>
<organism evidence="7 8">
    <name type="scientific">Flavobacterium lacisediminis</name>
    <dbReference type="NCBI Taxonomy" id="2989705"/>
    <lineage>
        <taxon>Bacteria</taxon>
        <taxon>Pseudomonadati</taxon>
        <taxon>Bacteroidota</taxon>
        <taxon>Flavobacteriia</taxon>
        <taxon>Flavobacteriales</taxon>
        <taxon>Flavobacteriaceae</taxon>
        <taxon>Flavobacterium</taxon>
    </lineage>
</organism>
<evidence type="ECO:0000313" key="7">
    <source>
        <dbReference type="EMBL" id="MCW1147584.1"/>
    </source>
</evidence>
<dbReference type="SMART" id="SM00850">
    <property type="entry name" value="LytTR"/>
    <property type="match status" value="1"/>
</dbReference>
<keyword evidence="2" id="KW-0902">Two-component regulatory system</keyword>
<sequence>MAPKILIVEDDVIIAEFIKDILEENNYNSVTIANDYETAVSEMQNFVPDLILMDINLNGLNSGIELAEKKNENAKVIFLTGQNDHGLMSKALTTSPESYLTKPLKKNDLIAAIQLSILKNKPSYVVIKDGTKTIKIDLNEILFAKSENIYVDIQTTTKKYTIRKSLDTFLKELNNSNFIKVHRSYVINTIKITSKKTTSVFIEKYEIPISRNTNLEL</sequence>
<dbReference type="Gene3D" id="2.40.50.1020">
    <property type="entry name" value="LytTr DNA-binding domain"/>
    <property type="match status" value="1"/>
</dbReference>
<dbReference type="InterPro" id="IPR039420">
    <property type="entry name" value="WalR-like"/>
</dbReference>
<dbReference type="RefSeq" id="WP_264368425.1">
    <property type="nucleotide sequence ID" value="NZ_JAPCIO010000002.1"/>
</dbReference>
<dbReference type="SMART" id="SM00448">
    <property type="entry name" value="REC"/>
    <property type="match status" value="1"/>
</dbReference>
<name>A0ABT3EHM1_9FLAO</name>
<dbReference type="InterPro" id="IPR011006">
    <property type="entry name" value="CheY-like_superfamily"/>
</dbReference>
<evidence type="ECO:0000256" key="1">
    <source>
        <dbReference type="ARBA" id="ARBA00022553"/>
    </source>
</evidence>
<evidence type="ECO:0000313" key="8">
    <source>
        <dbReference type="Proteomes" id="UP001165677"/>
    </source>
</evidence>
<feature type="modified residue" description="4-aspartylphosphate" evidence="4">
    <location>
        <position position="54"/>
    </location>
</feature>
<feature type="domain" description="HTH LytTR-type" evidence="6">
    <location>
        <begin position="125"/>
        <end position="217"/>
    </location>
</feature>
<dbReference type="Proteomes" id="UP001165677">
    <property type="component" value="Unassembled WGS sequence"/>
</dbReference>
<dbReference type="InterPro" id="IPR001789">
    <property type="entry name" value="Sig_transdc_resp-reg_receiver"/>
</dbReference>
<proteinExistence type="predicted"/>
<feature type="domain" description="Response regulatory" evidence="5">
    <location>
        <begin position="4"/>
        <end position="117"/>
    </location>
</feature>
<dbReference type="EMBL" id="JAPCIO010000002">
    <property type="protein sequence ID" value="MCW1147584.1"/>
    <property type="molecule type" value="Genomic_DNA"/>
</dbReference>
<protein>
    <submittedName>
        <fullName evidence="7">Response regulator transcription factor</fullName>
    </submittedName>
</protein>
<evidence type="ECO:0000256" key="4">
    <source>
        <dbReference type="PROSITE-ProRule" id="PRU00169"/>
    </source>
</evidence>
<dbReference type="PANTHER" id="PTHR48111:SF40">
    <property type="entry name" value="PHOSPHATE REGULON TRANSCRIPTIONAL REGULATORY PROTEIN PHOB"/>
    <property type="match status" value="1"/>
</dbReference>
<dbReference type="Gene3D" id="3.40.50.2300">
    <property type="match status" value="1"/>
</dbReference>
<dbReference type="Pfam" id="PF04397">
    <property type="entry name" value="LytTR"/>
    <property type="match status" value="1"/>
</dbReference>
<keyword evidence="8" id="KW-1185">Reference proteome</keyword>
<evidence type="ECO:0000259" key="6">
    <source>
        <dbReference type="PROSITE" id="PS50930"/>
    </source>
</evidence>
<evidence type="ECO:0000256" key="2">
    <source>
        <dbReference type="ARBA" id="ARBA00023012"/>
    </source>
</evidence>
<reference evidence="7" key="1">
    <citation type="submission" date="2022-10" db="EMBL/GenBank/DDBJ databases">
        <title>Flavobacterium sp. nov., a bacterium isolated from lake sediment.</title>
        <authorList>
            <person name="Qu J.-H."/>
        </authorList>
    </citation>
    <scope>NUCLEOTIDE SEQUENCE</scope>
    <source>
        <strain evidence="7">TH16-21</strain>
    </source>
</reference>